<dbReference type="PROSITE" id="PS50003">
    <property type="entry name" value="PH_DOMAIN"/>
    <property type="match status" value="1"/>
</dbReference>
<name>A0ABM0MAA2_SACKO</name>
<gene>
    <name evidence="4" type="primary">LOC100376420</name>
</gene>
<dbReference type="CDD" id="cd01263">
    <property type="entry name" value="PH_anillin"/>
    <property type="match status" value="1"/>
</dbReference>
<dbReference type="InterPro" id="IPR011993">
    <property type="entry name" value="PH-like_dom_sf"/>
</dbReference>
<dbReference type="GeneID" id="100376420"/>
<accession>A0ABM0MAA2</accession>
<protein>
    <submittedName>
        <fullName evidence="4">Actin-binding protein anillin-like</fullName>
    </submittedName>
</protein>
<dbReference type="InterPro" id="IPR037840">
    <property type="entry name" value="PH_Anillin"/>
</dbReference>
<dbReference type="InterPro" id="IPR051364">
    <property type="entry name" value="Cytokinesis/Rho-signaling"/>
</dbReference>
<dbReference type="PROSITE" id="PS51128">
    <property type="entry name" value="ZF_DKSA_2"/>
    <property type="match status" value="1"/>
</dbReference>
<dbReference type="Pfam" id="PF00169">
    <property type="entry name" value="PH"/>
    <property type="match status" value="1"/>
</dbReference>
<organism evidence="3 4">
    <name type="scientific">Saccoglossus kowalevskii</name>
    <name type="common">Acorn worm</name>
    <dbReference type="NCBI Taxonomy" id="10224"/>
    <lineage>
        <taxon>Eukaryota</taxon>
        <taxon>Metazoa</taxon>
        <taxon>Hemichordata</taxon>
        <taxon>Enteropneusta</taxon>
        <taxon>Harrimaniidae</taxon>
        <taxon>Saccoglossus</taxon>
    </lineage>
</organism>
<sequence>MIHMSNKEQIQTLMEEISAQQSIIHQTSQALNLVAANGDALKGTEQEIEAERLLAIATQRRLACLSEIQRLKHHSAAQSENSRAAKTCKGSLTINDIRLPLKTEYIFTMGSKQDRQIHHFFVLVRNGSHVLASHLLSTHDGLSGDCLPFTNMMTMNDIGSDFLLDIEVYSMQTKKPDVKEKKGNLLKTITPRRGSKKGNMMSPGVSSPGGPGAVRTSSFILVGGTRVALSNVKNTKFNLSKVPFLCPLEGSIHMKVKCYIETKVEERGFLTMFDDVNGFGAWHRRWCVLSNGYVSYWKYPDDERRKAPIGSISLKECSTQNVTTVAREYCARPNTVELVTRRQSRDSDENNLIVTCFGDYTEIKWWMSADTKEERQQWVNKLNKALVNMRQWSRDSTRSQRK</sequence>
<dbReference type="Gene3D" id="2.30.29.30">
    <property type="entry name" value="Pleckstrin-homology domain (PH domain)/Phosphotyrosine-binding domain (PTB)"/>
    <property type="match status" value="1"/>
</dbReference>
<keyword evidence="3" id="KW-1185">Reference proteome</keyword>
<dbReference type="Proteomes" id="UP000694865">
    <property type="component" value="Unplaced"/>
</dbReference>
<dbReference type="InterPro" id="IPR001849">
    <property type="entry name" value="PH_domain"/>
</dbReference>
<proteinExistence type="predicted"/>
<dbReference type="SMART" id="SM00233">
    <property type="entry name" value="PH"/>
    <property type="match status" value="1"/>
</dbReference>
<feature type="region of interest" description="Disordered" evidence="1">
    <location>
        <begin position="190"/>
        <end position="211"/>
    </location>
</feature>
<evidence type="ECO:0000313" key="4">
    <source>
        <dbReference type="RefSeq" id="XP_006816943.1"/>
    </source>
</evidence>
<dbReference type="PANTHER" id="PTHR21538:SF23">
    <property type="entry name" value="ANILLIN"/>
    <property type="match status" value="1"/>
</dbReference>
<reference evidence="4" key="1">
    <citation type="submission" date="2025-08" db="UniProtKB">
        <authorList>
            <consortium name="RefSeq"/>
        </authorList>
    </citation>
    <scope>IDENTIFICATION</scope>
    <source>
        <tissue evidence="4">Testes</tissue>
    </source>
</reference>
<feature type="domain" description="PH" evidence="2">
    <location>
        <begin position="263"/>
        <end position="387"/>
    </location>
</feature>
<evidence type="ECO:0000256" key="1">
    <source>
        <dbReference type="SAM" id="MobiDB-lite"/>
    </source>
</evidence>
<evidence type="ECO:0000313" key="3">
    <source>
        <dbReference type="Proteomes" id="UP000694865"/>
    </source>
</evidence>
<dbReference type="RefSeq" id="XP_006816943.1">
    <property type="nucleotide sequence ID" value="XM_006816880.1"/>
</dbReference>
<dbReference type="Pfam" id="PF08174">
    <property type="entry name" value="Anillin"/>
    <property type="match status" value="1"/>
</dbReference>
<evidence type="ECO:0000259" key="2">
    <source>
        <dbReference type="PROSITE" id="PS50003"/>
    </source>
</evidence>
<dbReference type="InterPro" id="IPR012966">
    <property type="entry name" value="AHD"/>
</dbReference>
<dbReference type="PANTHER" id="PTHR21538">
    <property type="entry name" value="ANILLIN/RHOTEKIN RTKN"/>
    <property type="match status" value="1"/>
</dbReference>
<dbReference type="SUPFAM" id="SSF50729">
    <property type="entry name" value="PH domain-like"/>
    <property type="match status" value="1"/>
</dbReference>